<dbReference type="GO" id="GO:0005886">
    <property type="term" value="C:plasma membrane"/>
    <property type="evidence" value="ECO:0007669"/>
    <property type="project" value="UniProtKB-SubCell"/>
</dbReference>
<evidence type="ECO:0000256" key="2">
    <source>
        <dbReference type="ARBA" id="ARBA00007430"/>
    </source>
</evidence>
<feature type="transmembrane region" description="Helical" evidence="7">
    <location>
        <begin position="442"/>
        <end position="465"/>
    </location>
</feature>
<dbReference type="InterPro" id="IPR050833">
    <property type="entry name" value="Poly_Biosynth_Transport"/>
</dbReference>
<name>A0A2W5DCF3_9BURK</name>
<feature type="transmembrane region" description="Helical" evidence="7">
    <location>
        <begin position="76"/>
        <end position="99"/>
    </location>
</feature>
<organism evidence="8 9">
    <name type="scientific">Roseateles depolymerans</name>
    <dbReference type="NCBI Taxonomy" id="76731"/>
    <lineage>
        <taxon>Bacteria</taxon>
        <taxon>Pseudomonadati</taxon>
        <taxon>Pseudomonadota</taxon>
        <taxon>Betaproteobacteria</taxon>
        <taxon>Burkholderiales</taxon>
        <taxon>Sphaerotilaceae</taxon>
        <taxon>Roseateles</taxon>
    </lineage>
</organism>
<feature type="transmembrane region" description="Helical" evidence="7">
    <location>
        <begin position="281"/>
        <end position="304"/>
    </location>
</feature>
<keyword evidence="5 7" id="KW-1133">Transmembrane helix</keyword>
<dbReference type="CDD" id="cd13127">
    <property type="entry name" value="MATE_tuaB_like"/>
    <property type="match status" value="1"/>
</dbReference>
<comment type="similarity">
    <text evidence="2">Belongs to the polysaccharide synthase family.</text>
</comment>
<dbReference type="Pfam" id="PF13440">
    <property type="entry name" value="Polysacc_synt_3"/>
    <property type="match status" value="1"/>
</dbReference>
<gene>
    <name evidence="8" type="ORF">DI603_16625</name>
</gene>
<proteinExistence type="inferred from homology"/>
<keyword evidence="6 7" id="KW-0472">Membrane</keyword>
<evidence type="ECO:0000256" key="5">
    <source>
        <dbReference type="ARBA" id="ARBA00022989"/>
    </source>
</evidence>
<keyword evidence="4 7" id="KW-0812">Transmembrane</keyword>
<dbReference type="PANTHER" id="PTHR30250">
    <property type="entry name" value="PST FAMILY PREDICTED COLANIC ACID TRANSPORTER"/>
    <property type="match status" value="1"/>
</dbReference>
<feature type="transmembrane region" description="Helical" evidence="7">
    <location>
        <begin position="111"/>
        <end position="132"/>
    </location>
</feature>
<feature type="transmembrane region" description="Helical" evidence="7">
    <location>
        <begin position="324"/>
        <end position="344"/>
    </location>
</feature>
<comment type="subcellular location">
    <subcellularLocation>
        <location evidence="1">Cell membrane</location>
        <topology evidence="1">Multi-pass membrane protein</topology>
    </subcellularLocation>
</comment>
<evidence type="ECO:0000313" key="9">
    <source>
        <dbReference type="Proteomes" id="UP000249633"/>
    </source>
</evidence>
<evidence type="ECO:0000313" key="8">
    <source>
        <dbReference type="EMBL" id="PZP29685.1"/>
    </source>
</evidence>
<feature type="transmembrane region" description="Helical" evidence="7">
    <location>
        <begin position="169"/>
        <end position="188"/>
    </location>
</feature>
<keyword evidence="3" id="KW-1003">Cell membrane</keyword>
<dbReference type="AlphaFoldDB" id="A0A2W5DCF3"/>
<evidence type="ECO:0000256" key="4">
    <source>
        <dbReference type="ARBA" id="ARBA00022692"/>
    </source>
</evidence>
<protein>
    <recommendedName>
        <fullName evidence="10">Polysaccharide biosynthesis protein</fullName>
    </recommendedName>
</protein>
<dbReference type="EMBL" id="QFOD01000017">
    <property type="protein sequence ID" value="PZP29685.1"/>
    <property type="molecule type" value="Genomic_DNA"/>
</dbReference>
<reference evidence="8 9" key="1">
    <citation type="submission" date="2017-08" db="EMBL/GenBank/DDBJ databases">
        <title>Infants hospitalized years apart are colonized by the same room-sourced microbial strains.</title>
        <authorList>
            <person name="Brooks B."/>
            <person name="Olm M.R."/>
            <person name="Firek B.A."/>
            <person name="Baker R."/>
            <person name="Thomas B.C."/>
            <person name="Morowitz M.J."/>
            <person name="Banfield J.F."/>
        </authorList>
    </citation>
    <scope>NUCLEOTIDE SEQUENCE [LARGE SCALE GENOMIC DNA]</scope>
    <source>
        <strain evidence="8">S2_012_000_R2_81</strain>
    </source>
</reference>
<feature type="transmembrane region" description="Helical" evidence="7">
    <location>
        <begin position="417"/>
        <end position="436"/>
    </location>
</feature>
<accession>A0A2W5DCF3</accession>
<dbReference type="Proteomes" id="UP000249633">
    <property type="component" value="Unassembled WGS sequence"/>
</dbReference>
<feature type="transmembrane region" description="Helical" evidence="7">
    <location>
        <begin position="144"/>
        <end position="163"/>
    </location>
</feature>
<evidence type="ECO:0008006" key="10">
    <source>
        <dbReference type="Google" id="ProtNLM"/>
    </source>
</evidence>
<sequence>MSSVRTALLQSLIERYLLLALALASNIALARLLTPEEIGIYSVSLAILGVAQVFRDFGIGSYLIQSRELDEEKTGTAFAISLLLGTLLFATLFLVAPIVSKYYGDKRITDTIRICAINFIALPFSTVPMAVLRRELQFKKTMHASIIGGATGALTSTGLAWAGVGVNSLALGAMLGNLALVGALAIAAPKRCFPKPKLTYWRAVLAFGGQTSLTGAITSISMDMNDLVVGKTLGFQPVAILSRAQGLMNMFNRDLMAAIRNVALPAFAETHRKGTDLGRPYAHAVALVTVFGWPFHALIAIYSLEVLHLLYGVQWLSAAPLVPLFSLAGAVTAVNALTPNLLTAIGRVDLTTRVEVLVQTIRMALIAGAAVIFRSIEACAIAFMLSSVIAAPVFGWVRERALGGGGQALRQGLAKSAVVTLACATPALIHVSLVGWGHQQPIAVWAWLSVCALGALAALAASHLVGHPLEQEPHILKLKSRLRGGLARRGPEQGHQ</sequence>
<evidence type="ECO:0000256" key="6">
    <source>
        <dbReference type="ARBA" id="ARBA00023136"/>
    </source>
</evidence>
<evidence type="ECO:0000256" key="7">
    <source>
        <dbReference type="SAM" id="Phobius"/>
    </source>
</evidence>
<feature type="transmembrane region" description="Helical" evidence="7">
    <location>
        <begin position="380"/>
        <end position="397"/>
    </location>
</feature>
<evidence type="ECO:0000256" key="3">
    <source>
        <dbReference type="ARBA" id="ARBA00022475"/>
    </source>
</evidence>
<dbReference type="PANTHER" id="PTHR30250:SF10">
    <property type="entry name" value="LIPOPOLYSACCHARIDE BIOSYNTHESIS PROTEIN WZXC"/>
    <property type="match status" value="1"/>
</dbReference>
<comment type="caution">
    <text evidence="8">The sequence shown here is derived from an EMBL/GenBank/DDBJ whole genome shotgun (WGS) entry which is preliminary data.</text>
</comment>
<evidence type="ECO:0000256" key="1">
    <source>
        <dbReference type="ARBA" id="ARBA00004651"/>
    </source>
</evidence>